<dbReference type="GO" id="GO:0019814">
    <property type="term" value="C:immunoglobulin complex"/>
    <property type="evidence" value="ECO:0007669"/>
    <property type="project" value="UniProtKB-KW"/>
</dbReference>
<organism evidence="5 6">
    <name type="scientific">Hucho hucho</name>
    <name type="common">huchen</name>
    <dbReference type="NCBI Taxonomy" id="62062"/>
    <lineage>
        <taxon>Eukaryota</taxon>
        <taxon>Metazoa</taxon>
        <taxon>Chordata</taxon>
        <taxon>Craniata</taxon>
        <taxon>Vertebrata</taxon>
        <taxon>Euteleostomi</taxon>
        <taxon>Actinopterygii</taxon>
        <taxon>Neopterygii</taxon>
        <taxon>Teleostei</taxon>
        <taxon>Protacanthopterygii</taxon>
        <taxon>Salmoniformes</taxon>
        <taxon>Salmonidae</taxon>
        <taxon>Salmoninae</taxon>
        <taxon>Hucho</taxon>
    </lineage>
</organism>
<dbReference type="STRING" id="62062.ENSHHUP00000011957"/>
<dbReference type="AlphaFoldDB" id="A0A4W5K7S8"/>
<name>A0A4W5K7S8_9TELE</name>
<reference evidence="6" key="1">
    <citation type="submission" date="2018-06" db="EMBL/GenBank/DDBJ databases">
        <title>Genome assembly of Danube salmon.</title>
        <authorList>
            <person name="Macqueen D.J."/>
            <person name="Gundappa M.K."/>
        </authorList>
    </citation>
    <scope>NUCLEOTIDE SEQUENCE [LARGE SCALE GENOMIC DNA]</scope>
</reference>
<evidence type="ECO:0000259" key="4">
    <source>
        <dbReference type="PROSITE" id="PS50835"/>
    </source>
</evidence>
<keyword evidence="1" id="KW-0391">Immunity</keyword>
<dbReference type="GO" id="GO:0002250">
    <property type="term" value="P:adaptive immune response"/>
    <property type="evidence" value="ECO:0007669"/>
    <property type="project" value="UniProtKB-KW"/>
</dbReference>
<dbReference type="GeneTree" id="ENSGT01120000274402"/>
<dbReference type="Gene3D" id="2.60.40.10">
    <property type="entry name" value="Immunoglobulins"/>
    <property type="match status" value="2"/>
</dbReference>
<keyword evidence="3" id="KW-1280">Immunoglobulin</keyword>
<evidence type="ECO:0000256" key="1">
    <source>
        <dbReference type="ARBA" id="ARBA00022859"/>
    </source>
</evidence>
<dbReference type="Ensembl" id="ENSHHUT00000012329.1">
    <property type="protein sequence ID" value="ENSHHUP00000011957.1"/>
    <property type="gene ID" value="ENSHHUG00000007304.1"/>
</dbReference>
<dbReference type="InterPro" id="IPR036179">
    <property type="entry name" value="Ig-like_dom_sf"/>
</dbReference>
<dbReference type="PANTHER" id="PTHR23266">
    <property type="entry name" value="IMMUNOGLOBULIN HEAVY CHAIN"/>
    <property type="match status" value="1"/>
</dbReference>
<feature type="domain" description="Ig-like" evidence="4">
    <location>
        <begin position="13"/>
        <end position="93"/>
    </location>
</feature>
<evidence type="ECO:0000313" key="6">
    <source>
        <dbReference type="Proteomes" id="UP000314982"/>
    </source>
</evidence>
<dbReference type="InterPro" id="IPR050199">
    <property type="entry name" value="IgHV"/>
</dbReference>
<proteinExistence type="predicted"/>
<reference evidence="5" key="2">
    <citation type="submission" date="2025-08" db="UniProtKB">
        <authorList>
            <consortium name="Ensembl"/>
        </authorList>
    </citation>
    <scope>IDENTIFICATION</scope>
</reference>
<keyword evidence="6" id="KW-1185">Reference proteome</keyword>
<accession>A0A4W5K7S8</accession>
<reference evidence="5" key="3">
    <citation type="submission" date="2025-09" db="UniProtKB">
        <authorList>
            <consortium name="Ensembl"/>
        </authorList>
    </citation>
    <scope>IDENTIFICATION</scope>
</reference>
<dbReference type="GO" id="GO:0005576">
    <property type="term" value="C:extracellular region"/>
    <property type="evidence" value="ECO:0007669"/>
    <property type="project" value="UniProtKB-ARBA"/>
</dbReference>
<dbReference type="SUPFAM" id="SSF48726">
    <property type="entry name" value="Immunoglobulin"/>
    <property type="match status" value="1"/>
</dbReference>
<evidence type="ECO:0000256" key="2">
    <source>
        <dbReference type="ARBA" id="ARBA00023130"/>
    </source>
</evidence>
<protein>
    <recommendedName>
        <fullName evidence="4">Ig-like domain-containing protein</fullName>
    </recommendedName>
</protein>
<dbReference type="InterPro" id="IPR013783">
    <property type="entry name" value="Ig-like_fold"/>
</dbReference>
<sequence length="93" mass="10428">KSHLASLPFSPSPLCKKLSVSESPSYMVKPGVSLTLSCRISITSYCLHWIRQPEGKAFKISFTLDTSSNTEFLQVKNFQTEDTAVYYCARDSQ</sequence>
<dbReference type="Proteomes" id="UP000314982">
    <property type="component" value="Unassembled WGS sequence"/>
</dbReference>
<dbReference type="InterPro" id="IPR013106">
    <property type="entry name" value="Ig_V-set"/>
</dbReference>
<keyword evidence="2" id="KW-1064">Adaptive immunity</keyword>
<dbReference type="PROSITE" id="PS50835">
    <property type="entry name" value="IG_LIKE"/>
    <property type="match status" value="1"/>
</dbReference>
<dbReference type="SMART" id="SM00406">
    <property type="entry name" value="IGv"/>
    <property type="match status" value="1"/>
</dbReference>
<evidence type="ECO:0000313" key="5">
    <source>
        <dbReference type="Ensembl" id="ENSHHUP00000011957.1"/>
    </source>
</evidence>
<dbReference type="InterPro" id="IPR007110">
    <property type="entry name" value="Ig-like_dom"/>
</dbReference>
<evidence type="ECO:0000256" key="3">
    <source>
        <dbReference type="ARBA" id="ARBA00043265"/>
    </source>
</evidence>